<dbReference type="GO" id="GO:0004385">
    <property type="term" value="F:GMP kinase activity"/>
    <property type="evidence" value="ECO:0007669"/>
    <property type="project" value="UniProtKB-UniRule"/>
</dbReference>
<feature type="domain" description="Guanylate kinase-like" evidence="14">
    <location>
        <begin position="12"/>
        <end position="193"/>
    </location>
</feature>
<dbReference type="Proteomes" id="UP000050700">
    <property type="component" value="Unassembled WGS sequence"/>
</dbReference>
<comment type="catalytic activity">
    <reaction evidence="12 13">
        <text>GMP + ATP = GDP + ADP</text>
        <dbReference type="Rhea" id="RHEA:20780"/>
        <dbReference type="ChEBI" id="CHEBI:30616"/>
        <dbReference type="ChEBI" id="CHEBI:58115"/>
        <dbReference type="ChEBI" id="CHEBI:58189"/>
        <dbReference type="ChEBI" id="CHEBI:456216"/>
        <dbReference type="EC" id="2.7.4.8"/>
    </reaction>
</comment>
<dbReference type="PANTHER" id="PTHR23117:SF13">
    <property type="entry name" value="GUANYLATE KINASE"/>
    <property type="match status" value="1"/>
</dbReference>
<comment type="similarity">
    <text evidence="3 13">Belongs to the guanylate kinase family.</text>
</comment>
<dbReference type="SMART" id="SM00072">
    <property type="entry name" value="GuKc"/>
    <property type="match status" value="1"/>
</dbReference>
<comment type="caution">
    <text evidence="15">The sequence shown here is derived from an EMBL/GenBank/DDBJ whole genome shotgun (WGS) entry which is preliminary data.</text>
</comment>
<dbReference type="InterPro" id="IPR020590">
    <property type="entry name" value="Guanylate_kinase_CS"/>
</dbReference>
<evidence type="ECO:0000313" key="15">
    <source>
        <dbReference type="EMBL" id="KIS35869.1"/>
    </source>
</evidence>
<name>A0A158SYC5_HAEIF</name>
<dbReference type="AlphaFoldDB" id="A0A158SYC5"/>
<evidence type="ECO:0000256" key="10">
    <source>
        <dbReference type="ARBA" id="ARBA00022840"/>
    </source>
</evidence>
<sequence length="216" mass="24398">MLEKVKYSMSQGNLYILSAPSGAGKSSLISALLASDSSTQKMVSVSHTTRTPRPGEVEGVHYYFVSKEEFESLIEQDLFLEYAKVFGGNYYGTSLPAIEENLAKGIDVFLDIDWQGAQQIRKKVPSVKSIFILPPSLPELERRLIGRGQDSEEVIAERMSKAMSEISHYDEYDYVIVNDDFEKALKDLQSILQSERLTKDYQQKQNAMLIQQLLAK</sequence>
<feature type="binding site" evidence="13">
    <location>
        <begin position="19"/>
        <end position="26"/>
    </location>
    <ligand>
        <name>ATP</name>
        <dbReference type="ChEBI" id="CHEBI:30616"/>
    </ligand>
</feature>
<proteinExistence type="inferred from homology"/>
<evidence type="ECO:0000259" key="14">
    <source>
        <dbReference type="PROSITE" id="PS50052"/>
    </source>
</evidence>
<keyword evidence="9 13" id="KW-0418">Kinase</keyword>
<dbReference type="GO" id="GO:0005829">
    <property type="term" value="C:cytosol"/>
    <property type="evidence" value="ECO:0007669"/>
    <property type="project" value="TreeGrafter"/>
</dbReference>
<organism evidence="15 16">
    <name type="scientific">Haemophilus influenzae</name>
    <dbReference type="NCBI Taxonomy" id="727"/>
    <lineage>
        <taxon>Bacteria</taxon>
        <taxon>Pseudomonadati</taxon>
        <taxon>Pseudomonadota</taxon>
        <taxon>Gammaproteobacteria</taxon>
        <taxon>Pasteurellales</taxon>
        <taxon>Pasteurellaceae</taxon>
        <taxon>Haemophilus</taxon>
    </lineage>
</organism>
<dbReference type="GO" id="GO:0005524">
    <property type="term" value="F:ATP binding"/>
    <property type="evidence" value="ECO:0007669"/>
    <property type="project" value="UniProtKB-UniRule"/>
</dbReference>
<keyword evidence="7 13" id="KW-0808">Transferase</keyword>
<dbReference type="InterPro" id="IPR008144">
    <property type="entry name" value="Guanylate_kin-like_dom"/>
</dbReference>
<evidence type="ECO:0000256" key="1">
    <source>
        <dbReference type="ARBA" id="ARBA00003531"/>
    </source>
</evidence>
<evidence type="ECO:0000256" key="4">
    <source>
        <dbReference type="ARBA" id="ARBA00012961"/>
    </source>
</evidence>
<dbReference type="CDD" id="cd00071">
    <property type="entry name" value="GMPK"/>
    <property type="match status" value="1"/>
</dbReference>
<dbReference type="FunFam" id="3.40.50.300:FF:000855">
    <property type="entry name" value="Guanylate kinase"/>
    <property type="match status" value="1"/>
</dbReference>
<dbReference type="Gene3D" id="3.30.63.10">
    <property type="entry name" value="Guanylate Kinase phosphate binding domain"/>
    <property type="match status" value="1"/>
</dbReference>
<evidence type="ECO:0000256" key="6">
    <source>
        <dbReference type="ARBA" id="ARBA00022490"/>
    </source>
</evidence>
<evidence type="ECO:0000256" key="13">
    <source>
        <dbReference type="HAMAP-Rule" id="MF_00328"/>
    </source>
</evidence>
<dbReference type="HAMAP" id="MF_00328">
    <property type="entry name" value="Guanylate_kinase"/>
    <property type="match status" value="1"/>
</dbReference>
<evidence type="ECO:0000256" key="3">
    <source>
        <dbReference type="ARBA" id="ARBA00005790"/>
    </source>
</evidence>
<dbReference type="PROSITE" id="PS50052">
    <property type="entry name" value="GUANYLATE_KINASE_2"/>
    <property type="match status" value="1"/>
</dbReference>
<evidence type="ECO:0000256" key="5">
    <source>
        <dbReference type="ARBA" id="ARBA00016296"/>
    </source>
</evidence>
<dbReference type="InterPro" id="IPR017665">
    <property type="entry name" value="Guanylate_kinase"/>
</dbReference>
<comment type="function">
    <text evidence="1 13">Essential for recycling GMP and indirectly, cGMP.</text>
</comment>
<evidence type="ECO:0000256" key="2">
    <source>
        <dbReference type="ARBA" id="ARBA00004496"/>
    </source>
</evidence>
<comment type="subcellular location">
    <subcellularLocation>
        <location evidence="2 13">Cytoplasm</location>
    </subcellularLocation>
</comment>
<reference evidence="15 16" key="1">
    <citation type="submission" date="2014-05" db="EMBL/GenBank/DDBJ databases">
        <title>Methylome analysis of the phasevarions of Haemophilus influenzae.</title>
        <authorList>
            <person name="Atack J.M."/>
            <person name="Fox K.L."/>
            <person name="Power P.M."/>
            <person name="Clark T."/>
            <person name="Jurcisek J."/>
            <person name="Korlach J."/>
            <person name="Bakaletz L.O."/>
            <person name="Jennings M.P."/>
        </authorList>
    </citation>
    <scope>NUCLEOTIDE SEQUENCE [LARGE SCALE GENOMIC DNA]</scope>
    <source>
        <strain evidence="15 16">1209</strain>
    </source>
</reference>
<evidence type="ECO:0000256" key="9">
    <source>
        <dbReference type="ARBA" id="ARBA00022777"/>
    </source>
</evidence>
<dbReference type="FunFam" id="3.30.63.10:FF:000002">
    <property type="entry name" value="Guanylate kinase 1"/>
    <property type="match status" value="1"/>
</dbReference>
<dbReference type="InterPro" id="IPR008145">
    <property type="entry name" value="GK/Ca_channel_bsu"/>
</dbReference>
<dbReference type="Gene3D" id="3.40.50.300">
    <property type="entry name" value="P-loop containing nucleotide triphosphate hydrolases"/>
    <property type="match status" value="2"/>
</dbReference>
<dbReference type="PROSITE" id="PS00856">
    <property type="entry name" value="GUANYLATE_KINASE_1"/>
    <property type="match status" value="1"/>
</dbReference>
<evidence type="ECO:0000256" key="11">
    <source>
        <dbReference type="ARBA" id="ARBA00030128"/>
    </source>
</evidence>
<evidence type="ECO:0000256" key="12">
    <source>
        <dbReference type="ARBA" id="ARBA00048594"/>
    </source>
</evidence>
<dbReference type="EMBL" id="JMQP01000002">
    <property type="protein sequence ID" value="KIS35869.1"/>
    <property type="molecule type" value="Genomic_DNA"/>
</dbReference>
<keyword evidence="6 13" id="KW-0963">Cytoplasm</keyword>
<keyword evidence="10 13" id="KW-0067">ATP-binding</keyword>
<dbReference type="InterPro" id="IPR027417">
    <property type="entry name" value="P-loop_NTPase"/>
</dbReference>
<protein>
    <recommendedName>
        <fullName evidence="5 13">Guanylate kinase</fullName>
        <ecNumber evidence="4 13">2.7.4.8</ecNumber>
    </recommendedName>
    <alternativeName>
        <fullName evidence="11 13">GMP kinase</fullName>
    </alternativeName>
</protein>
<dbReference type="NCBIfam" id="TIGR03263">
    <property type="entry name" value="guanyl_kin"/>
    <property type="match status" value="1"/>
</dbReference>
<gene>
    <name evidence="13 15" type="primary">gmk</name>
    <name evidence="15" type="ORF">NTHI1209_01487</name>
</gene>
<dbReference type="Pfam" id="PF00625">
    <property type="entry name" value="Guanylate_kin"/>
    <property type="match status" value="1"/>
</dbReference>
<dbReference type="PATRIC" id="fig|727.582.peg.1360"/>
<dbReference type="SUPFAM" id="SSF52540">
    <property type="entry name" value="P-loop containing nucleoside triphosphate hydrolases"/>
    <property type="match status" value="1"/>
</dbReference>
<dbReference type="EC" id="2.7.4.8" evidence="4 13"/>
<keyword evidence="8 13" id="KW-0547">Nucleotide-binding</keyword>
<dbReference type="PANTHER" id="PTHR23117">
    <property type="entry name" value="GUANYLATE KINASE-RELATED"/>
    <property type="match status" value="1"/>
</dbReference>
<accession>A0A158SYC5</accession>
<evidence type="ECO:0000256" key="8">
    <source>
        <dbReference type="ARBA" id="ARBA00022741"/>
    </source>
</evidence>
<evidence type="ECO:0000313" key="16">
    <source>
        <dbReference type="Proteomes" id="UP000050700"/>
    </source>
</evidence>
<evidence type="ECO:0000256" key="7">
    <source>
        <dbReference type="ARBA" id="ARBA00022679"/>
    </source>
</evidence>